<dbReference type="GO" id="GO:0004888">
    <property type="term" value="F:transmembrane signaling receptor activity"/>
    <property type="evidence" value="ECO:0007669"/>
    <property type="project" value="TreeGrafter"/>
</dbReference>
<dbReference type="AlphaFoldDB" id="A0A665X2Y3"/>
<dbReference type="InterPro" id="IPR013106">
    <property type="entry name" value="Ig_V-set"/>
</dbReference>
<dbReference type="InterPro" id="IPR013783">
    <property type="entry name" value="Ig-like_fold"/>
</dbReference>
<evidence type="ECO:0000256" key="1">
    <source>
        <dbReference type="ARBA" id="ARBA00004370"/>
    </source>
</evidence>
<dbReference type="SMART" id="SM00409">
    <property type="entry name" value="IG"/>
    <property type="match status" value="2"/>
</dbReference>
<evidence type="ECO:0000256" key="3">
    <source>
        <dbReference type="ARBA" id="ARBA00023136"/>
    </source>
</evidence>
<comment type="subcellular location">
    <subcellularLocation>
        <location evidence="1">Membrane</location>
    </subcellularLocation>
</comment>
<dbReference type="OMA" id="NSEPEIC"/>
<evidence type="ECO:0000256" key="2">
    <source>
        <dbReference type="ARBA" id="ARBA00022692"/>
    </source>
</evidence>
<evidence type="ECO:0000313" key="6">
    <source>
        <dbReference type="Ensembl" id="ENSENLP00000050608.1"/>
    </source>
</evidence>
<organism evidence="6 7">
    <name type="scientific">Echeneis naucrates</name>
    <name type="common">Live sharksucker</name>
    <dbReference type="NCBI Taxonomy" id="173247"/>
    <lineage>
        <taxon>Eukaryota</taxon>
        <taxon>Metazoa</taxon>
        <taxon>Chordata</taxon>
        <taxon>Craniata</taxon>
        <taxon>Vertebrata</taxon>
        <taxon>Euteleostomi</taxon>
        <taxon>Actinopterygii</taxon>
        <taxon>Neopterygii</taxon>
        <taxon>Teleostei</taxon>
        <taxon>Neoteleostei</taxon>
        <taxon>Acanthomorphata</taxon>
        <taxon>Carangaria</taxon>
        <taxon>Carangiformes</taxon>
        <taxon>Echeneidae</taxon>
        <taxon>Echeneis</taxon>
    </lineage>
</organism>
<name>A0A665X2Y3_ECHNA</name>
<keyword evidence="4" id="KW-1133">Transmembrane helix</keyword>
<accession>A0A665X2Y3</accession>
<dbReference type="Gene3D" id="2.60.40.10">
    <property type="entry name" value="Immunoglobulins"/>
    <property type="match status" value="2"/>
</dbReference>
<evidence type="ECO:0000256" key="4">
    <source>
        <dbReference type="SAM" id="Phobius"/>
    </source>
</evidence>
<feature type="transmembrane region" description="Helical" evidence="4">
    <location>
        <begin position="7"/>
        <end position="26"/>
    </location>
</feature>
<keyword evidence="3 4" id="KW-0472">Membrane</keyword>
<dbReference type="InterPro" id="IPR036179">
    <property type="entry name" value="Ig-like_dom_sf"/>
</dbReference>
<dbReference type="Ensembl" id="ENSENLT00000051847.1">
    <property type="protein sequence ID" value="ENSENLP00000050608.1"/>
    <property type="gene ID" value="ENSENLG00000021264.1"/>
</dbReference>
<feature type="domain" description="Immunoglobulin" evidence="5">
    <location>
        <begin position="32"/>
        <end position="129"/>
    </location>
</feature>
<dbReference type="Pfam" id="PF07686">
    <property type="entry name" value="V-set"/>
    <property type="match status" value="1"/>
</dbReference>
<dbReference type="PANTHER" id="PTHR11860:SF118">
    <property type="entry name" value="CMRF35-LIKE MOLECULE 3-RELATED"/>
    <property type="match status" value="1"/>
</dbReference>
<dbReference type="GO" id="GO:0005886">
    <property type="term" value="C:plasma membrane"/>
    <property type="evidence" value="ECO:0007669"/>
    <property type="project" value="TreeGrafter"/>
</dbReference>
<dbReference type="SUPFAM" id="SSF48726">
    <property type="entry name" value="Immunoglobulin"/>
    <property type="match status" value="2"/>
</dbReference>
<evidence type="ECO:0000313" key="7">
    <source>
        <dbReference type="Proteomes" id="UP000472264"/>
    </source>
</evidence>
<dbReference type="InterPro" id="IPR003599">
    <property type="entry name" value="Ig_sub"/>
</dbReference>
<protein>
    <recommendedName>
        <fullName evidence="5">Immunoglobulin domain-containing protein</fullName>
    </recommendedName>
</protein>
<sequence length="244" mass="27266">LTHFNSTNYWTLFLGIQFVIVLFAGIHSITTVTEVPVKAGDSVTIPCLYNSRHTSHVKYLCEGYKLLFCKSVVKTDQPDSSGKFSISDDKRQNVFTVTIKDLMDEEANYWCAVEIDGEPLTRMPALYVDHQAITGYVGDDITITCYYNTSGEMRWCRLGSTCVTGSSGSIDGANVTINMTLPNIFNVTMRGLTTESSDWYLCGTGDLKMPVHVTVAEKPSTSKWKFQLNIMCVSFHVFTIYGHL</sequence>
<reference evidence="6" key="1">
    <citation type="submission" date="2021-04" db="EMBL/GenBank/DDBJ databases">
        <authorList>
            <consortium name="Wellcome Sanger Institute Data Sharing"/>
        </authorList>
    </citation>
    <scope>NUCLEOTIDE SEQUENCE [LARGE SCALE GENOMIC DNA]</scope>
</reference>
<dbReference type="InParanoid" id="A0A665X2Y3"/>
<feature type="domain" description="Immunoglobulin" evidence="5">
    <location>
        <begin position="130"/>
        <end position="216"/>
    </location>
</feature>
<dbReference type="Proteomes" id="UP000472264">
    <property type="component" value="Chromosome 15"/>
</dbReference>
<keyword evidence="7" id="KW-1185">Reference proteome</keyword>
<proteinExistence type="predicted"/>
<reference evidence="6" key="2">
    <citation type="submission" date="2025-08" db="UniProtKB">
        <authorList>
            <consortium name="Ensembl"/>
        </authorList>
    </citation>
    <scope>IDENTIFICATION</scope>
</reference>
<evidence type="ECO:0000259" key="5">
    <source>
        <dbReference type="SMART" id="SM00409"/>
    </source>
</evidence>
<dbReference type="PANTHER" id="PTHR11860">
    <property type="entry name" value="POLYMERIC-IMMUNOGLOBULIN RECEPTOR"/>
    <property type="match status" value="1"/>
</dbReference>
<reference evidence="6" key="3">
    <citation type="submission" date="2025-09" db="UniProtKB">
        <authorList>
            <consortium name="Ensembl"/>
        </authorList>
    </citation>
    <scope>IDENTIFICATION</scope>
</reference>
<keyword evidence="2 4" id="KW-0812">Transmembrane</keyword>
<dbReference type="InterPro" id="IPR050671">
    <property type="entry name" value="CD300_family_receptors"/>
</dbReference>